<organism evidence="1 2">
    <name type="scientific">Niveispirillum cyanobacteriorum</name>
    <dbReference type="NCBI Taxonomy" id="1612173"/>
    <lineage>
        <taxon>Bacteria</taxon>
        <taxon>Pseudomonadati</taxon>
        <taxon>Pseudomonadota</taxon>
        <taxon>Alphaproteobacteria</taxon>
        <taxon>Rhodospirillales</taxon>
        <taxon>Azospirillaceae</taxon>
        <taxon>Niveispirillum</taxon>
    </lineage>
</organism>
<dbReference type="Proteomes" id="UP000234752">
    <property type="component" value="Chromosome eg_1"/>
</dbReference>
<proteinExistence type="predicted"/>
<dbReference type="SUPFAM" id="SSF52833">
    <property type="entry name" value="Thioredoxin-like"/>
    <property type="match status" value="1"/>
</dbReference>
<evidence type="ECO:0000313" key="2">
    <source>
        <dbReference type="Proteomes" id="UP000234752"/>
    </source>
</evidence>
<dbReference type="SUPFAM" id="SSF47616">
    <property type="entry name" value="GST C-terminal domain-like"/>
    <property type="match status" value="1"/>
</dbReference>
<dbReference type="InterPro" id="IPR036282">
    <property type="entry name" value="Glutathione-S-Trfase_C_sf"/>
</dbReference>
<reference evidence="1 2" key="1">
    <citation type="submission" date="2017-12" db="EMBL/GenBank/DDBJ databases">
        <title>Genomes of bacteria within cyanobacterial aggregates.</title>
        <authorList>
            <person name="Cai H."/>
        </authorList>
    </citation>
    <scope>NUCLEOTIDE SEQUENCE [LARGE SCALE GENOMIC DNA]</scope>
    <source>
        <strain evidence="1 2">TH16</strain>
    </source>
</reference>
<dbReference type="OrthoDB" id="9795329at2"/>
<dbReference type="EMBL" id="CP025611">
    <property type="protein sequence ID" value="AUN30378.1"/>
    <property type="molecule type" value="Genomic_DNA"/>
</dbReference>
<dbReference type="Pfam" id="PF13410">
    <property type="entry name" value="GST_C_2"/>
    <property type="match status" value="1"/>
</dbReference>
<evidence type="ECO:0000313" key="1">
    <source>
        <dbReference type="EMBL" id="AUN30378.1"/>
    </source>
</evidence>
<dbReference type="AlphaFoldDB" id="A0A2K9NB74"/>
<name>A0A2K9NB74_9PROT</name>
<gene>
    <name evidence="1" type="ORF">C0V82_09145</name>
</gene>
<dbReference type="CDD" id="cd03049">
    <property type="entry name" value="GST_N_3"/>
    <property type="match status" value="1"/>
</dbReference>
<sequence length="203" mass="22518">MKLRYSQTSPFVRKVLMAAHEVGLADRIDLSPIDVWSPDSPIVRENPLSKIPTLLTDDGMVLFDSPVIVEYLDSLHDGTKLIPATGAARWLALRQQAMADGICDAAVLRRMEALRPASLRSAEWDSRQRAAIFRALDRLEVEAGDLPDPAAPTVGGLAVLSAMGYMDFRFAHEPWRPGRPSLAQWFETASKRHSFLNTLPPTE</sequence>
<dbReference type="InterPro" id="IPR036249">
    <property type="entry name" value="Thioredoxin-like_sf"/>
</dbReference>
<dbReference type="Gene3D" id="3.40.30.10">
    <property type="entry name" value="Glutaredoxin"/>
    <property type="match status" value="1"/>
</dbReference>
<dbReference type="PROSITE" id="PS50404">
    <property type="entry name" value="GST_NTER"/>
    <property type="match status" value="1"/>
</dbReference>
<dbReference type="GO" id="GO:0016740">
    <property type="term" value="F:transferase activity"/>
    <property type="evidence" value="ECO:0007669"/>
    <property type="project" value="UniProtKB-KW"/>
</dbReference>
<keyword evidence="2" id="KW-1185">Reference proteome</keyword>
<dbReference type="Gene3D" id="1.20.1050.10">
    <property type="match status" value="1"/>
</dbReference>
<dbReference type="CDD" id="cd03205">
    <property type="entry name" value="GST_C_6"/>
    <property type="match status" value="1"/>
</dbReference>
<dbReference type="KEGG" id="ncb:C0V82_09145"/>
<accession>A0A2K9NB74</accession>
<dbReference type="Pfam" id="PF13409">
    <property type="entry name" value="GST_N_2"/>
    <property type="match status" value="1"/>
</dbReference>
<dbReference type="InterPro" id="IPR004045">
    <property type="entry name" value="Glutathione_S-Trfase_N"/>
</dbReference>
<protein>
    <submittedName>
        <fullName evidence="1">Glutathione S-transferase</fullName>
    </submittedName>
</protein>
<keyword evidence="1" id="KW-0808">Transferase</keyword>
<dbReference type="RefSeq" id="WP_102112067.1">
    <property type="nucleotide sequence ID" value="NZ_BMGN01000002.1"/>
</dbReference>